<evidence type="ECO:0000313" key="1">
    <source>
        <dbReference type="EMBL" id="JAD68207.1"/>
    </source>
</evidence>
<dbReference type="AlphaFoldDB" id="A0A0A9C9M2"/>
<proteinExistence type="predicted"/>
<protein>
    <submittedName>
        <fullName evidence="1">Uncharacterized protein</fullName>
    </submittedName>
</protein>
<name>A0A0A9C9M2_ARUDO</name>
<dbReference type="EMBL" id="GBRH01229688">
    <property type="protein sequence ID" value="JAD68207.1"/>
    <property type="molecule type" value="Transcribed_RNA"/>
</dbReference>
<organism evidence="1">
    <name type="scientific">Arundo donax</name>
    <name type="common">Giant reed</name>
    <name type="synonym">Donax arundinaceus</name>
    <dbReference type="NCBI Taxonomy" id="35708"/>
    <lineage>
        <taxon>Eukaryota</taxon>
        <taxon>Viridiplantae</taxon>
        <taxon>Streptophyta</taxon>
        <taxon>Embryophyta</taxon>
        <taxon>Tracheophyta</taxon>
        <taxon>Spermatophyta</taxon>
        <taxon>Magnoliopsida</taxon>
        <taxon>Liliopsida</taxon>
        <taxon>Poales</taxon>
        <taxon>Poaceae</taxon>
        <taxon>PACMAD clade</taxon>
        <taxon>Arundinoideae</taxon>
        <taxon>Arundineae</taxon>
        <taxon>Arundo</taxon>
    </lineage>
</organism>
<accession>A0A0A9C9M2</accession>
<sequence length="20" mass="2230">MKSSIVFHQPVNDAIIDDSI</sequence>
<reference evidence="1" key="1">
    <citation type="submission" date="2014-09" db="EMBL/GenBank/DDBJ databases">
        <authorList>
            <person name="Magalhaes I.L.F."/>
            <person name="Oliveira U."/>
            <person name="Santos F.R."/>
            <person name="Vidigal T.H.D.A."/>
            <person name="Brescovit A.D."/>
            <person name="Santos A.J."/>
        </authorList>
    </citation>
    <scope>NUCLEOTIDE SEQUENCE</scope>
    <source>
        <tissue evidence="1">Shoot tissue taken approximately 20 cm above the soil surface</tissue>
    </source>
</reference>
<reference evidence="1" key="2">
    <citation type="journal article" date="2015" name="Data Brief">
        <title>Shoot transcriptome of the giant reed, Arundo donax.</title>
        <authorList>
            <person name="Barrero R.A."/>
            <person name="Guerrero F.D."/>
            <person name="Moolhuijzen P."/>
            <person name="Goolsby J.A."/>
            <person name="Tidwell J."/>
            <person name="Bellgard S.E."/>
            <person name="Bellgard M.I."/>
        </authorList>
    </citation>
    <scope>NUCLEOTIDE SEQUENCE</scope>
    <source>
        <tissue evidence="1">Shoot tissue taken approximately 20 cm above the soil surface</tissue>
    </source>
</reference>